<dbReference type="AlphaFoldDB" id="A0A835PZG9"/>
<dbReference type="PROSITE" id="PS00028">
    <property type="entry name" value="ZINC_FINGER_C2H2_1"/>
    <property type="match status" value="1"/>
</dbReference>
<sequence length="173" mass="19697">MESSNAHSIPPSRLTATAARARPRRLPDPGGAEATPPCTECGKRFSSWKALFGHMRCHPERQWRGINPPSDFQRSHFTDEEHQVASSLLLLANGPSYCPDFRAHKPKGRERDTSIWEEIEMVGKLRCQWKIFGEHSSCPGSYLLDLNMPLPLRVVKEALFRLWIWSLVDLASF</sequence>
<feature type="region of interest" description="Disordered" evidence="2">
    <location>
        <begin position="1"/>
        <end position="37"/>
    </location>
</feature>
<reference evidence="4 5" key="1">
    <citation type="journal article" date="2020" name="Nat. Food">
        <title>A phased Vanilla planifolia genome enables genetic improvement of flavour and production.</title>
        <authorList>
            <person name="Hasing T."/>
            <person name="Tang H."/>
            <person name="Brym M."/>
            <person name="Khazi F."/>
            <person name="Huang T."/>
            <person name="Chambers A.H."/>
        </authorList>
    </citation>
    <scope>NUCLEOTIDE SEQUENCE [LARGE SCALE GENOMIC DNA]</scope>
    <source>
        <tissue evidence="4">Leaf</tissue>
    </source>
</reference>
<evidence type="ECO:0000259" key="3">
    <source>
        <dbReference type="PROSITE" id="PS50157"/>
    </source>
</evidence>
<dbReference type="PANTHER" id="PTHR47591:SF13">
    <property type="entry name" value="OS02G0293900 PROTEIN"/>
    <property type="match status" value="1"/>
</dbReference>
<evidence type="ECO:0000313" key="4">
    <source>
        <dbReference type="EMBL" id="KAG0461833.1"/>
    </source>
</evidence>
<accession>A0A835PZG9</accession>
<keyword evidence="1" id="KW-0862">Zinc</keyword>
<dbReference type="PANTHER" id="PTHR47591">
    <property type="entry name" value="ZINC FINGER PROTEIN ZAT2-RELATED"/>
    <property type="match status" value="1"/>
</dbReference>
<feature type="compositionally biased region" description="Low complexity" evidence="2">
    <location>
        <begin position="10"/>
        <end position="20"/>
    </location>
</feature>
<feature type="domain" description="C2H2-type" evidence="3">
    <location>
        <begin position="36"/>
        <end position="63"/>
    </location>
</feature>
<dbReference type="Gene3D" id="3.30.160.60">
    <property type="entry name" value="Classic Zinc Finger"/>
    <property type="match status" value="1"/>
</dbReference>
<dbReference type="SMART" id="SM00355">
    <property type="entry name" value="ZnF_C2H2"/>
    <property type="match status" value="1"/>
</dbReference>
<name>A0A835PZG9_VANPL</name>
<proteinExistence type="predicted"/>
<dbReference type="InterPro" id="IPR013087">
    <property type="entry name" value="Znf_C2H2_type"/>
</dbReference>
<protein>
    <recommendedName>
        <fullName evidence="3">C2H2-type domain-containing protein</fullName>
    </recommendedName>
</protein>
<keyword evidence="1" id="KW-0479">Metal-binding</keyword>
<evidence type="ECO:0000313" key="5">
    <source>
        <dbReference type="Proteomes" id="UP000639772"/>
    </source>
</evidence>
<evidence type="ECO:0000256" key="2">
    <source>
        <dbReference type="SAM" id="MobiDB-lite"/>
    </source>
</evidence>
<dbReference type="Pfam" id="PF13912">
    <property type="entry name" value="zf-C2H2_6"/>
    <property type="match status" value="1"/>
</dbReference>
<dbReference type="EMBL" id="JADCNM010000011">
    <property type="protein sequence ID" value="KAG0461833.1"/>
    <property type="molecule type" value="Genomic_DNA"/>
</dbReference>
<comment type="caution">
    <text evidence="4">The sequence shown here is derived from an EMBL/GenBank/DDBJ whole genome shotgun (WGS) entry which is preliminary data.</text>
</comment>
<dbReference type="GO" id="GO:0008270">
    <property type="term" value="F:zinc ion binding"/>
    <property type="evidence" value="ECO:0007669"/>
    <property type="project" value="UniProtKB-KW"/>
</dbReference>
<dbReference type="Proteomes" id="UP000639772">
    <property type="component" value="Chromosome 11"/>
</dbReference>
<organism evidence="4 5">
    <name type="scientific">Vanilla planifolia</name>
    <name type="common">Vanilla</name>
    <dbReference type="NCBI Taxonomy" id="51239"/>
    <lineage>
        <taxon>Eukaryota</taxon>
        <taxon>Viridiplantae</taxon>
        <taxon>Streptophyta</taxon>
        <taxon>Embryophyta</taxon>
        <taxon>Tracheophyta</taxon>
        <taxon>Spermatophyta</taxon>
        <taxon>Magnoliopsida</taxon>
        <taxon>Liliopsida</taxon>
        <taxon>Asparagales</taxon>
        <taxon>Orchidaceae</taxon>
        <taxon>Vanilloideae</taxon>
        <taxon>Vanilleae</taxon>
        <taxon>Vanilla</taxon>
    </lineage>
</organism>
<gene>
    <name evidence="4" type="ORF">HPP92_020309</name>
</gene>
<dbReference type="SUPFAM" id="SSF57667">
    <property type="entry name" value="beta-beta-alpha zinc fingers"/>
    <property type="match status" value="1"/>
</dbReference>
<dbReference type="PROSITE" id="PS50157">
    <property type="entry name" value="ZINC_FINGER_C2H2_2"/>
    <property type="match status" value="1"/>
</dbReference>
<keyword evidence="1" id="KW-0863">Zinc-finger</keyword>
<dbReference type="InterPro" id="IPR036236">
    <property type="entry name" value="Znf_C2H2_sf"/>
</dbReference>
<evidence type="ECO:0000256" key="1">
    <source>
        <dbReference type="PROSITE-ProRule" id="PRU00042"/>
    </source>
</evidence>
<dbReference type="OrthoDB" id="6077919at2759"/>